<dbReference type="PANTHER" id="PTHR43031">
    <property type="entry name" value="FAD-DEPENDENT OXIDOREDUCTASE"/>
    <property type="match status" value="1"/>
</dbReference>
<dbReference type="PROSITE" id="PS50206">
    <property type="entry name" value="RHODANESE_3"/>
    <property type="match status" value="1"/>
</dbReference>
<dbReference type="InterPro" id="IPR036873">
    <property type="entry name" value="Rhodanese-like_dom_sf"/>
</dbReference>
<dbReference type="OrthoDB" id="9811849at2"/>
<gene>
    <name evidence="2" type="ORF">Thpro_020285</name>
</gene>
<dbReference type="Pfam" id="PF00581">
    <property type="entry name" value="Rhodanese"/>
    <property type="match status" value="1"/>
</dbReference>
<dbReference type="AlphaFoldDB" id="A0A1A6C7P6"/>
<dbReference type="Gene3D" id="3.40.250.10">
    <property type="entry name" value="Rhodanese-like domain"/>
    <property type="match status" value="1"/>
</dbReference>
<dbReference type="InterPro" id="IPR050229">
    <property type="entry name" value="GlpE_sulfurtransferase"/>
</dbReference>
<evidence type="ECO:0000313" key="2">
    <source>
        <dbReference type="EMBL" id="OBS10569.1"/>
    </source>
</evidence>
<proteinExistence type="predicted"/>
<organism evidence="2 3">
    <name type="scientific">Acidihalobacter prosperus</name>
    <dbReference type="NCBI Taxonomy" id="160660"/>
    <lineage>
        <taxon>Bacteria</taxon>
        <taxon>Pseudomonadati</taxon>
        <taxon>Pseudomonadota</taxon>
        <taxon>Gammaproteobacteria</taxon>
        <taxon>Chromatiales</taxon>
        <taxon>Ectothiorhodospiraceae</taxon>
        <taxon>Acidihalobacter</taxon>
    </lineage>
</organism>
<dbReference type="InterPro" id="IPR001763">
    <property type="entry name" value="Rhodanese-like_dom"/>
</dbReference>
<comment type="caution">
    <text evidence="2">The sequence shown here is derived from an EMBL/GenBank/DDBJ whole genome shotgun (WGS) entry which is preliminary data.</text>
</comment>
<dbReference type="Proteomes" id="UP000029273">
    <property type="component" value="Unassembled WGS sequence"/>
</dbReference>
<dbReference type="PANTHER" id="PTHR43031:SF1">
    <property type="entry name" value="PYRIDINE NUCLEOTIDE-DISULPHIDE OXIDOREDUCTASE"/>
    <property type="match status" value="1"/>
</dbReference>
<evidence type="ECO:0000259" key="1">
    <source>
        <dbReference type="PROSITE" id="PS50206"/>
    </source>
</evidence>
<protein>
    <submittedName>
        <fullName evidence="2">Rhodanese-like domain-containing protein</fullName>
    </submittedName>
</protein>
<reference evidence="2 3" key="1">
    <citation type="journal article" date="2014" name="Genome Announc.">
        <title>Draft Genome Sequence of the Iron-Oxidizing, Acidophilic, and Halotolerant 'Thiobacillus prosperus' Type Strain DSM 5130.</title>
        <authorList>
            <person name="Ossandon F.J."/>
            <person name="Cardenas J.P."/>
            <person name="Corbett M."/>
            <person name="Quatrini R."/>
            <person name="Holmes D.S."/>
            <person name="Watkin E."/>
        </authorList>
    </citation>
    <scope>NUCLEOTIDE SEQUENCE [LARGE SCALE GENOMIC DNA]</scope>
    <source>
        <strain evidence="2 3">DSM 5130</strain>
    </source>
</reference>
<dbReference type="RefSeq" id="WP_038093025.1">
    <property type="nucleotide sequence ID" value="NZ_JQSG02000001.1"/>
</dbReference>
<accession>A0A1A6C7P6</accession>
<sequence>MSYQDIDAVEVHALLGRDDLVVIDVRDAHAQARGRLPHAMPPSDEVIDALISRRHQPLSVLVYCYHGHSSRDLCAFLTRIGLRRVYNLAGGWAAWERHQSSCDIALPA</sequence>
<dbReference type="EMBL" id="JQSG02000001">
    <property type="protein sequence ID" value="OBS10569.1"/>
    <property type="molecule type" value="Genomic_DNA"/>
</dbReference>
<dbReference type="SMART" id="SM00450">
    <property type="entry name" value="RHOD"/>
    <property type="match status" value="1"/>
</dbReference>
<name>A0A1A6C7P6_9GAMM</name>
<dbReference type="SUPFAM" id="SSF52821">
    <property type="entry name" value="Rhodanese/Cell cycle control phosphatase"/>
    <property type="match status" value="1"/>
</dbReference>
<dbReference type="STRING" id="160660.BJI67_00770"/>
<keyword evidence="3" id="KW-1185">Reference proteome</keyword>
<feature type="domain" description="Rhodanese" evidence="1">
    <location>
        <begin position="16"/>
        <end position="100"/>
    </location>
</feature>
<evidence type="ECO:0000313" key="3">
    <source>
        <dbReference type="Proteomes" id="UP000029273"/>
    </source>
</evidence>